<reference evidence="1 2" key="1">
    <citation type="submission" date="2023-10" db="EMBL/GenBank/DDBJ databases">
        <title>Draft genome sequence of Xylaria bambusicola isolate GMP-LS, the root and basal stem rot pathogen of sugarcane in Indonesia.</title>
        <authorList>
            <person name="Selvaraj P."/>
            <person name="Muralishankar V."/>
            <person name="Muruganantham S."/>
            <person name="Sp S."/>
            <person name="Haryani S."/>
            <person name="Lau K.J.X."/>
            <person name="Naqvi N.I."/>
        </authorList>
    </citation>
    <scope>NUCLEOTIDE SEQUENCE [LARGE SCALE GENOMIC DNA]</scope>
    <source>
        <strain evidence="1">GMP-LS</strain>
    </source>
</reference>
<evidence type="ECO:0000313" key="1">
    <source>
        <dbReference type="EMBL" id="KAK5636841.1"/>
    </source>
</evidence>
<protein>
    <submittedName>
        <fullName evidence="1">Uncharacterized protein</fullName>
    </submittedName>
</protein>
<evidence type="ECO:0000313" key="2">
    <source>
        <dbReference type="Proteomes" id="UP001305414"/>
    </source>
</evidence>
<sequence>METTGDKMNSLAGRIALRLKKSLGDSPMSNLERSSSLPVSLRNFSVFLSRITGPKLSLMTKSMTIVINPLMMARTQKFHRQPFALERKPPAMGPTIGPRRGPTLYTAKTVPRCFCGIISAIVPPPFVIGATPNSPARNRKAMRELRLGASAQATWKATKPTLQAW</sequence>
<dbReference type="EMBL" id="JAWHQM010000081">
    <property type="protein sequence ID" value="KAK5636841.1"/>
    <property type="molecule type" value="Genomic_DNA"/>
</dbReference>
<proteinExistence type="predicted"/>
<dbReference type="Proteomes" id="UP001305414">
    <property type="component" value="Unassembled WGS sequence"/>
</dbReference>
<dbReference type="AlphaFoldDB" id="A0AAN7V1V8"/>
<comment type="caution">
    <text evidence="1">The sequence shown here is derived from an EMBL/GenBank/DDBJ whole genome shotgun (WGS) entry which is preliminary data.</text>
</comment>
<gene>
    <name evidence="1" type="ORF">RRF57_012553</name>
</gene>
<accession>A0AAN7V1V8</accession>
<organism evidence="1 2">
    <name type="scientific">Xylaria bambusicola</name>
    <dbReference type="NCBI Taxonomy" id="326684"/>
    <lineage>
        <taxon>Eukaryota</taxon>
        <taxon>Fungi</taxon>
        <taxon>Dikarya</taxon>
        <taxon>Ascomycota</taxon>
        <taxon>Pezizomycotina</taxon>
        <taxon>Sordariomycetes</taxon>
        <taxon>Xylariomycetidae</taxon>
        <taxon>Xylariales</taxon>
        <taxon>Xylariaceae</taxon>
        <taxon>Xylaria</taxon>
    </lineage>
</organism>
<keyword evidence="2" id="KW-1185">Reference proteome</keyword>
<name>A0AAN7V1V8_9PEZI</name>